<gene>
    <name evidence="2" type="ORF">NHX12_030623</name>
</gene>
<reference evidence="2" key="1">
    <citation type="submission" date="2022-07" db="EMBL/GenBank/DDBJ databases">
        <title>Chromosome-level genome of Muraenolepis orangiensis.</title>
        <authorList>
            <person name="Kim J."/>
        </authorList>
    </citation>
    <scope>NUCLEOTIDE SEQUENCE</scope>
    <source>
        <strain evidence="2">KU_S4_2022</strain>
        <tissue evidence="2">Muscle</tissue>
    </source>
</reference>
<organism evidence="2 3">
    <name type="scientific">Muraenolepis orangiensis</name>
    <name type="common">Patagonian moray cod</name>
    <dbReference type="NCBI Taxonomy" id="630683"/>
    <lineage>
        <taxon>Eukaryota</taxon>
        <taxon>Metazoa</taxon>
        <taxon>Chordata</taxon>
        <taxon>Craniata</taxon>
        <taxon>Vertebrata</taxon>
        <taxon>Euteleostomi</taxon>
        <taxon>Actinopterygii</taxon>
        <taxon>Neopterygii</taxon>
        <taxon>Teleostei</taxon>
        <taxon>Neoteleostei</taxon>
        <taxon>Acanthomorphata</taxon>
        <taxon>Zeiogadaria</taxon>
        <taxon>Gadariae</taxon>
        <taxon>Gadiformes</taxon>
        <taxon>Muraenolepidoidei</taxon>
        <taxon>Muraenolepididae</taxon>
        <taxon>Muraenolepis</taxon>
    </lineage>
</organism>
<dbReference type="Proteomes" id="UP001148018">
    <property type="component" value="Unassembled WGS sequence"/>
</dbReference>
<dbReference type="AlphaFoldDB" id="A0A9Q0IM09"/>
<feature type="region of interest" description="Disordered" evidence="1">
    <location>
        <begin position="1"/>
        <end position="109"/>
    </location>
</feature>
<evidence type="ECO:0000313" key="3">
    <source>
        <dbReference type="Proteomes" id="UP001148018"/>
    </source>
</evidence>
<sequence length="109" mass="12090">MRRDRGEERKCGEYRGEREVRGGERGEEKRREEREKELGGDERGERRHLSSFTTATSSTRVQESVGHGCVARSEGQSSGQSSAAIGSLMDGSVRKGPNSSRWDDGVDQC</sequence>
<feature type="compositionally biased region" description="Low complexity" evidence="1">
    <location>
        <begin position="73"/>
        <end position="87"/>
    </location>
</feature>
<evidence type="ECO:0000313" key="2">
    <source>
        <dbReference type="EMBL" id="KAJ3602878.1"/>
    </source>
</evidence>
<feature type="compositionally biased region" description="Polar residues" evidence="1">
    <location>
        <begin position="50"/>
        <end position="62"/>
    </location>
</feature>
<accession>A0A9Q0IM09</accession>
<dbReference type="EMBL" id="JANIIK010000046">
    <property type="protein sequence ID" value="KAJ3602878.1"/>
    <property type="molecule type" value="Genomic_DNA"/>
</dbReference>
<feature type="compositionally biased region" description="Basic and acidic residues" evidence="1">
    <location>
        <begin position="1"/>
        <end position="48"/>
    </location>
</feature>
<name>A0A9Q0IM09_9TELE</name>
<keyword evidence="3" id="KW-1185">Reference proteome</keyword>
<proteinExistence type="predicted"/>
<comment type="caution">
    <text evidence="2">The sequence shown here is derived from an EMBL/GenBank/DDBJ whole genome shotgun (WGS) entry which is preliminary data.</text>
</comment>
<protein>
    <submittedName>
        <fullName evidence="2">Uncharacterized protein</fullName>
    </submittedName>
</protein>
<evidence type="ECO:0000256" key="1">
    <source>
        <dbReference type="SAM" id="MobiDB-lite"/>
    </source>
</evidence>